<keyword evidence="1" id="KW-1185">Reference proteome</keyword>
<sequence>MVLQLQGAMMKMENFQKLLELKKDLTGIENLAIPGREFIRLGCLSKLSGKGLQQRMFFLFSDSLVYTSRGMTPSNQFKVHGQMPLYGMTVREHIKSIL</sequence>
<dbReference type="InterPro" id="IPR011993">
    <property type="entry name" value="PH-like_dom_sf"/>
</dbReference>
<evidence type="ECO:0000313" key="2">
    <source>
        <dbReference type="RefSeq" id="XP_010772575.1"/>
    </source>
</evidence>
<dbReference type="AlphaFoldDB" id="A0A6I9NDY7"/>
<proteinExistence type="predicted"/>
<dbReference type="SUPFAM" id="SSF50729">
    <property type="entry name" value="PH domain-like"/>
    <property type="match status" value="1"/>
</dbReference>
<dbReference type="RefSeq" id="XP_010772575.1">
    <property type="nucleotide sequence ID" value="XM_010774273.1"/>
</dbReference>
<dbReference type="KEGG" id="ncc:104948111"/>
<evidence type="ECO:0000313" key="1">
    <source>
        <dbReference type="Proteomes" id="UP000504611"/>
    </source>
</evidence>
<dbReference type="InterPro" id="IPR051835">
    <property type="entry name" value="RAC1-GEF"/>
</dbReference>
<organism evidence="1 2">
    <name type="scientific">Notothenia coriiceps</name>
    <name type="common">black rockcod</name>
    <dbReference type="NCBI Taxonomy" id="8208"/>
    <lineage>
        <taxon>Eukaryota</taxon>
        <taxon>Metazoa</taxon>
        <taxon>Chordata</taxon>
        <taxon>Craniata</taxon>
        <taxon>Vertebrata</taxon>
        <taxon>Euteleostomi</taxon>
        <taxon>Actinopterygii</taxon>
        <taxon>Neopterygii</taxon>
        <taxon>Teleostei</taxon>
        <taxon>Neoteleostei</taxon>
        <taxon>Acanthomorphata</taxon>
        <taxon>Eupercaria</taxon>
        <taxon>Perciformes</taxon>
        <taxon>Notothenioidei</taxon>
        <taxon>Nototheniidae</taxon>
        <taxon>Notothenia</taxon>
    </lineage>
</organism>
<protein>
    <submittedName>
        <fullName evidence="2">FERM, RhoGEF and pleckstrin domain-containing protein 1-like</fullName>
    </submittedName>
</protein>
<dbReference type="GO" id="GO:0005085">
    <property type="term" value="F:guanyl-nucleotide exchange factor activity"/>
    <property type="evidence" value="ECO:0007669"/>
    <property type="project" value="TreeGrafter"/>
</dbReference>
<dbReference type="Proteomes" id="UP000504611">
    <property type="component" value="Unplaced"/>
</dbReference>
<dbReference type="PANTHER" id="PTHR45858:SF2">
    <property type="entry name" value="FERM, ARHGEF AND PLECKSTRIN DOMAIN-CONTAINING PROTEIN 1"/>
    <property type="match status" value="1"/>
</dbReference>
<accession>A0A6I9NDY7</accession>
<gene>
    <name evidence="2" type="primary">LOC104948111</name>
</gene>
<name>A0A6I9NDY7_9TELE</name>
<dbReference type="PANTHER" id="PTHR45858">
    <property type="entry name" value="FERM DOMAIN CONTAINING PROTEIN"/>
    <property type="match status" value="1"/>
</dbReference>
<dbReference type="Gene3D" id="2.30.29.30">
    <property type="entry name" value="Pleckstrin-homology domain (PH domain)/Phosphotyrosine-binding domain (PTB)"/>
    <property type="match status" value="1"/>
</dbReference>
<reference evidence="2" key="1">
    <citation type="submission" date="2025-08" db="UniProtKB">
        <authorList>
            <consortium name="RefSeq"/>
        </authorList>
    </citation>
    <scope>IDENTIFICATION</scope>
    <source>
        <tissue evidence="2">Muscle</tissue>
    </source>
</reference>
<dbReference type="GeneID" id="104948111"/>
<dbReference type="OrthoDB" id="8938685at2759"/>